<reference evidence="10 11" key="1">
    <citation type="submission" date="2016-10" db="EMBL/GenBank/DDBJ databases">
        <authorList>
            <person name="de Groot N.N."/>
        </authorList>
    </citation>
    <scope>NUCLEOTIDE SEQUENCE [LARGE SCALE GENOMIC DNA]</scope>
    <source>
        <strain evidence="10 11">CGMCC 1.7059</strain>
    </source>
</reference>
<keyword evidence="5 7" id="KW-1133">Transmembrane helix</keyword>
<evidence type="ECO:0000313" key="11">
    <source>
        <dbReference type="Proteomes" id="UP000199675"/>
    </source>
</evidence>
<accession>A0A1H3CCT4</accession>
<dbReference type="InterPro" id="IPR004638">
    <property type="entry name" value="EmrB-like"/>
</dbReference>
<gene>
    <name evidence="9" type="ORF">SAMN04487960_10425</name>
    <name evidence="10" type="ORF">SAMN04487960_110124</name>
</gene>
<evidence type="ECO:0000256" key="7">
    <source>
        <dbReference type="SAM" id="Phobius"/>
    </source>
</evidence>
<dbReference type="RefSeq" id="WP_091812283.1">
    <property type="nucleotide sequence ID" value="NZ_FNNE01000004.1"/>
</dbReference>
<keyword evidence="6 7" id="KW-0472">Membrane</keyword>
<feature type="transmembrane region" description="Helical" evidence="7">
    <location>
        <begin position="173"/>
        <end position="195"/>
    </location>
</feature>
<feature type="transmembrane region" description="Helical" evidence="7">
    <location>
        <begin position="116"/>
        <end position="134"/>
    </location>
</feature>
<dbReference type="Pfam" id="PF07690">
    <property type="entry name" value="MFS_1"/>
    <property type="match status" value="1"/>
</dbReference>
<proteinExistence type="predicted"/>
<dbReference type="Gene3D" id="1.20.1250.20">
    <property type="entry name" value="MFS general substrate transporter like domains"/>
    <property type="match status" value="1"/>
</dbReference>
<evidence type="ECO:0000256" key="5">
    <source>
        <dbReference type="ARBA" id="ARBA00022989"/>
    </source>
</evidence>
<dbReference type="InterPro" id="IPR020846">
    <property type="entry name" value="MFS_dom"/>
</dbReference>
<keyword evidence="3" id="KW-1003">Cell membrane</keyword>
<evidence type="ECO:0000256" key="2">
    <source>
        <dbReference type="ARBA" id="ARBA00022448"/>
    </source>
</evidence>
<evidence type="ECO:0000256" key="4">
    <source>
        <dbReference type="ARBA" id="ARBA00022692"/>
    </source>
</evidence>
<dbReference type="STRING" id="488533.SAMN04487960_10425"/>
<feature type="transmembrane region" description="Helical" evidence="7">
    <location>
        <begin position="275"/>
        <end position="299"/>
    </location>
</feature>
<dbReference type="GO" id="GO:0022857">
    <property type="term" value="F:transmembrane transporter activity"/>
    <property type="evidence" value="ECO:0007669"/>
    <property type="project" value="InterPro"/>
</dbReference>
<keyword evidence="11" id="KW-1185">Reference proteome</keyword>
<feature type="transmembrane region" description="Helical" evidence="7">
    <location>
        <begin position="207"/>
        <end position="223"/>
    </location>
</feature>
<feature type="transmembrane region" description="Helical" evidence="7">
    <location>
        <begin position="440"/>
        <end position="459"/>
    </location>
</feature>
<dbReference type="OrthoDB" id="9812221at2"/>
<feature type="transmembrane region" description="Helical" evidence="7">
    <location>
        <begin position="235"/>
        <end position="254"/>
    </location>
</feature>
<feature type="domain" description="Major facilitator superfamily (MFS) profile" evidence="8">
    <location>
        <begin position="21"/>
        <end position="463"/>
    </location>
</feature>
<evidence type="ECO:0000256" key="6">
    <source>
        <dbReference type="ARBA" id="ARBA00023136"/>
    </source>
</evidence>
<dbReference type="PRINTS" id="PR01036">
    <property type="entry name" value="TCRTETB"/>
</dbReference>
<feature type="transmembrane region" description="Helical" evidence="7">
    <location>
        <begin position="19"/>
        <end position="39"/>
    </location>
</feature>
<dbReference type="PANTHER" id="PTHR42718:SF46">
    <property type="entry name" value="BLR6921 PROTEIN"/>
    <property type="match status" value="1"/>
</dbReference>
<evidence type="ECO:0000313" key="10">
    <source>
        <dbReference type="EMBL" id="SDX51895.1"/>
    </source>
</evidence>
<dbReference type="NCBIfam" id="TIGR00711">
    <property type="entry name" value="efflux_EmrB"/>
    <property type="match status" value="1"/>
</dbReference>
<evidence type="ECO:0000256" key="3">
    <source>
        <dbReference type="ARBA" id="ARBA00022475"/>
    </source>
</evidence>
<feature type="transmembrane region" description="Helical" evidence="7">
    <location>
        <begin position="341"/>
        <end position="359"/>
    </location>
</feature>
<name>A0A1H3CCT4_9GAMM</name>
<feature type="transmembrane region" description="Helical" evidence="7">
    <location>
        <begin position="146"/>
        <end position="167"/>
    </location>
</feature>
<protein>
    <submittedName>
        <fullName evidence="10">Drug resistance transporter, EmrB/QacA subfamily</fullName>
    </submittedName>
</protein>
<dbReference type="Gene3D" id="1.20.1720.10">
    <property type="entry name" value="Multidrug resistance protein D"/>
    <property type="match status" value="1"/>
</dbReference>
<comment type="subcellular location">
    <subcellularLocation>
        <location evidence="1">Cell membrane</location>
        <topology evidence="1">Multi-pass membrane protein</topology>
    </subcellularLocation>
</comment>
<dbReference type="Proteomes" id="UP000199675">
    <property type="component" value="Unassembled WGS sequence"/>
</dbReference>
<feature type="transmembrane region" description="Helical" evidence="7">
    <location>
        <begin position="311"/>
        <end position="329"/>
    </location>
</feature>
<dbReference type="InterPro" id="IPR036259">
    <property type="entry name" value="MFS_trans_sf"/>
</dbReference>
<dbReference type="AlphaFoldDB" id="A0A1H3CCT4"/>
<dbReference type="PANTHER" id="PTHR42718">
    <property type="entry name" value="MAJOR FACILITATOR SUPERFAMILY MULTIDRUG TRANSPORTER MFSC"/>
    <property type="match status" value="1"/>
</dbReference>
<sequence length="463" mass="49654">MSNNTVEALRARYGDGWRWLAVTTVMLGTMATVLSATVINVALPDIMAEFDIRQGTAHWLATGYIAAMTTTMLASTWLLEHFGVRMALGCAMLLFSGVSVLGGFSPSTEALITARVAQGALAGLMQPMAMYLIFRIFPRDRRGQAMGIYGMGVILAPALGPVLGGFLVDHFDWRYVMFAPAPVTLLGVFMAWKFLPVPVQRPAPYPFDLPGLLYLGGALLLGLDALNRLQAADGQWLTIVVESLGAALMVTLFGRRQRRARHPLLRVQLMRRSSFLYANLGALALGLALYGSTYLIPLFVQTALQFSASDAGLLMLPAGIALGITFPIAGRLADRFSARSLTLYGIVAFGLSAVLFAVSDLSLGFVWLAIWAVIGRIGLGFMLPALSTAALNPLEVEELGAGSSIINFSRQLGGAFGINLVALTLEYGDHVGPVPALSAFHTAWWLVAGLVLIALVPVLRMPR</sequence>
<keyword evidence="4 7" id="KW-0812">Transmembrane</keyword>
<dbReference type="SUPFAM" id="SSF103473">
    <property type="entry name" value="MFS general substrate transporter"/>
    <property type="match status" value="1"/>
</dbReference>
<organism evidence="10 11">
    <name type="scientific">Marinobacter mobilis</name>
    <dbReference type="NCBI Taxonomy" id="488533"/>
    <lineage>
        <taxon>Bacteria</taxon>
        <taxon>Pseudomonadati</taxon>
        <taxon>Pseudomonadota</taxon>
        <taxon>Gammaproteobacteria</taxon>
        <taxon>Pseudomonadales</taxon>
        <taxon>Marinobacteraceae</taxon>
        <taxon>Marinobacter</taxon>
    </lineage>
</organism>
<dbReference type="EMBL" id="FNNE01000004">
    <property type="protein sequence ID" value="SDW74402.1"/>
    <property type="molecule type" value="Genomic_DNA"/>
</dbReference>
<keyword evidence="2" id="KW-0813">Transport</keyword>
<evidence type="ECO:0000256" key="1">
    <source>
        <dbReference type="ARBA" id="ARBA00004651"/>
    </source>
</evidence>
<dbReference type="GO" id="GO:0005886">
    <property type="term" value="C:plasma membrane"/>
    <property type="evidence" value="ECO:0007669"/>
    <property type="project" value="UniProtKB-SubCell"/>
</dbReference>
<feature type="transmembrane region" description="Helical" evidence="7">
    <location>
        <begin position="86"/>
        <end position="104"/>
    </location>
</feature>
<dbReference type="PROSITE" id="PS50850">
    <property type="entry name" value="MFS"/>
    <property type="match status" value="1"/>
</dbReference>
<feature type="transmembrane region" description="Helical" evidence="7">
    <location>
        <begin position="59"/>
        <end position="79"/>
    </location>
</feature>
<dbReference type="EMBL" id="FNNE01000010">
    <property type="protein sequence ID" value="SDX51895.1"/>
    <property type="molecule type" value="Genomic_DNA"/>
</dbReference>
<evidence type="ECO:0000259" key="8">
    <source>
        <dbReference type="PROSITE" id="PS50850"/>
    </source>
</evidence>
<dbReference type="InterPro" id="IPR011701">
    <property type="entry name" value="MFS"/>
</dbReference>
<evidence type="ECO:0000313" key="9">
    <source>
        <dbReference type="EMBL" id="SDW74402.1"/>
    </source>
</evidence>